<proteinExistence type="predicted"/>
<dbReference type="Pfam" id="PF09851">
    <property type="entry name" value="SHOCT"/>
    <property type="match status" value="1"/>
</dbReference>
<evidence type="ECO:0000259" key="2">
    <source>
        <dbReference type="Pfam" id="PF09851"/>
    </source>
</evidence>
<feature type="region of interest" description="Disordered" evidence="1">
    <location>
        <begin position="196"/>
        <end position="232"/>
    </location>
</feature>
<organism evidence="3 4">
    <name type="scientific">Donghicola eburneus</name>
    <dbReference type="NCBI Taxonomy" id="393278"/>
    <lineage>
        <taxon>Bacteria</taxon>
        <taxon>Pseudomonadati</taxon>
        <taxon>Pseudomonadota</taxon>
        <taxon>Alphaproteobacteria</taxon>
        <taxon>Rhodobacterales</taxon>
        <taxon>Roseobacteraceae</taxon>
        <taxon>Donghicola</taxon>
    </lineage>
</organism>
<dbReference type="AlphaFoldDB" id="A0A1M4MVI9"/>
<sequence>MDQLTPAGTTLLNDLSHRYGLSEQAVRAMIDAVVRGGGTQAQFSIPELGGMGQWSLGGMTMVGDMFNTGLQATVSNLCGEISSAHAQSPLYERPQHTGSWQAQGNGASLTWSGGNWWPAELGQPSSSGSQNGLSYAIFPSCRRLATNLEGRITVYDTLDHSIGGVGQQQSGDASWTFTSQYGTVRLADMPVVNSVSVEPQSSESDQPTSEQALVEPSMRAQPEPVQSAPSSAQTVHGSLQDVEAIFSALEKLGQLKEMGVLTDEEFSTKKTELLARL</sequence>
<name>A0A1M4MVI9_9RHOB</name>
<accession>A0A1M4MVI9</accession>
<evidence type="ECO:0000256" key="1">
    <source>
        <dbReference type="SAM" id="MobiDB-lite"/>
    </source>
</evidence>
<keyword evidence="4" id="KW-1185">Reference proteome</keyword>
<evidence type="ECO:0000313" key="3">
    <source>
        <dbReference type="EMBL" id="SCM66383.1"/>
    </source>
</evidence>
<gene>
    <name evidence="3" type="ORF">KARMA_0557</name>
</gene>
<reference evidence="4" key="1">
    <citation type="submission" date="2016-09" db="EMBL/GenBank/DDBJ databases">
        <authorList>
            <person name="Wibberg D."/>
        </authorList>
    </citation>
    <scope>NUCLEOTIDE SEQUENCE [LARGE SCALE GENOMIC DNA]</scope>
</reference>
<feature type="domain" description="SHOCT" evidence="2">
    <location>
        <begin position="248"/>
        <end position="274"/>
    </location>
</feature>
<feature type="compositionally biased region" description="Polar residues" evidence="1">
    <location>
        <begin position="196"/>
        <end position="211"/>
    </location>
</feature>
<evidence type="ECO:0000313" key="4">
    <source>
        <dbReference type="Proteomes" id="UP000184085"/>
    </source>
</evidence>
<dbReference type="RefSeq" id="WP_072703713.1">
    <property type="nucleotide sequence ID" value="NZ_FMJB01000019.1"/>
</dbReference>
<dbReference type="InterPro" id="IPR018649">
    <property type="entry name" value="SHOCT"/>
</dbReference>
<dbReference type="Proteomes" id="UP000184085">
    <property type="component" value="Unassembled WGS sequence"/>
</dbReference>
<dbReference type="EMBL" id="FMJB01000019">
    <property type="protein sequence ID" value="SCM66383.1"/>
    <property type="molecule type" value="Genomic_DNA"/>
</dbReference>
<protein>
    <recommendedName>
        <fullName evidence="2">SHOCT domain-containing protein</fullName>
    </recommendedName>
</protein>